<comment type="caution">
    <text evidence="3">The sequence shown here is derived from an EMBL/GenBank/DDBJ whole genome shotgun (WGS) entry which is preliminary data.</text>
</comment>
<keyword evidence="1" id="KW-0472">Membrane</keyword>
<dbReference type="Proteomes" id="UP001203297">
    <property type="component" value="Unassembled WGS sequence"/>
</dbReference>
<feature type="transmembrane region" description="Helical" evidence="1">
    <location>
        <begin position="131"/>
        <end position="161"/>
    </location>
</feature>
<feature type="domain" description="DUF6533" evidence="2">
    <location>
        <begin position="24"/>
        <end position="65"/>
    </location>
</feature>
<keyword evidence="4" id="KW-1185">Reference proteome</keyword>
<evidence type="ECO:0000256" key="1">
    <source>
        <dbReference type="SAM" id="Phobius"/>
    </source>
</evidence>
<accession>A0AAD4LUY9</accession>
<evidence type="ECO:0000313" key="3">
    <source>
        <dbReference type="EMBL" id="KAI0291645.1"/>
    </source>
</evidence>
<dbReference type="AlphaFoldDB" id="A0AAD4LUY9"/>
<keyword evidence="1" id="KW-1133">Transmembrane helix</keyword>
<dbReference type="EMBL" id="WTXG01000150">
    <property type="protein sequence ID" value="KAI0291645.1"/>
    <property type="molecule type" value="Genomic_DNA"/>
</dbReference>
<feature type="transmembrane region" description="Helical" evidence="1">
    <location>
        <begin position="98"/>
        <end position="119"/>
    </location>
</feature>
<protein>
    <recommendedName>
        <fullName evidence="2">DUF6533 domain-containing protein</fullName>
    </recommendedName>
</protein>
<dbReference type="Pfam" id="PF20151">
    <property type="entry name" value="DUF6533"/>
    <property type="match status" value="1"/>
</dbReference>
<name>A0AAD4LUY9_9AGAM</name>
<evidence type="ECO:0000259" key="2">
    <source>
        <dbReference type="Pfam" id="PF20151"/>
    </source>
</evidence>
<reference evidence="3" key="1">
    <citation type="journal article" date="2022" name="New Phytol.">
        <title>Evolutionary transition to the ectomycorrhizal habit in the genomes of a hyperdiverse lineage of mushroom-forming fungi.</title>
        <authorList>
            <person name="Looney B."/>
            <person name="Miyauchi S."/>
            <person name="Morin E."/>
            <person name="Drula E."/>
            <person name="Courty P.E."/>
            <person name="Kohler A."/>
            <person name="Kuo A."/>
            <person name="LaButti K."/>
            <person name="Pangilinan J."/>
            <person name="Lipzen A."/>
            <person name="Riley R."/>
            <person name="Andreopoulos W."/>
            <person name="He G."/>
            <person name="Johnson J."/>
            <person name="Nolan M."/>
            <person name="Tritt A."/>
            <person name="Barry K.W."/>
            <person name="Grigoriev I.V."/>
            <person name="Nagy L.G."/>
            <person name="Hibbett D."/>
            <person name="Henrissat B."/>
            <person name="Matheny P.B."/>
            <person name="Labbe J."/>
            <person name="Martin F.M."/>
        </authorList>
    </citation>
    <scope>NUCLEOTIDE SEQUENCE</scope>
    <source>
        <strain evidence="3">BPL690</strain>
    </source>
</reference>
<organism evidence="3 4">
    <name type="scientific">Multifurca ochricompacta</name>
    <dbReference type="NCBI Taxonomy" id="376703"/>
    <lineage>
        <taxon>Eukaryota</taxon>
        <taxon>Fungi</taxon>
        <taxon>Dikarya</taxon>
        <taxon>Basidiomycota</taxon>
        <taxon>Agaricomycotina</taxon>
        <taxon>Agaricomycetes</taxon>
        <taxon>Russulales</taxon>
        <taxon>Russulaceae</taxon>
        <taxon>Multifurca</taxon>
    </lineage>
</organism>
<proteinExistence type="predicted"/>
<gene>
    <name evidence="3" type="ORF">B0F90DRAFT_1823703</name>
</gene>
<sequence length="273" mass="30630">MLPPSVVDEIEREIHIATIARNITVAGAVVVLYDHVLTFDDEIRLIWKAPSSFIKWIFLVNRYLTEVCLLAIANEMSGFSYTYNSKLSPNGKCSCRRVLLTVSAYGVFSILTANLMAFLKVVTLWNKSPRVVFWLSSILLLSFLTSAGCMTASMIILAPYIEWSPVANICVLMKTTPTLTAVWAAPMIFEFSVLALTTYNALSLPRHSGRPLVRILHRDGMLFFLALLYFADERRIFLIHQPEADCSHSVLFLGHGGTGNQSHDDKHTFVRAK</sequence>
<feature type="transmembrane region" description="Helical" evidence="1">
    <location>
        <begin position="181"/>
        <end position="203"/>
    </location>
</feature>
<keyword evidence="1" id="KW-0812">Transmembrane</keyword>
<dbReference type="InterPro" id="IPR045340">
    <property type="entry name" value="DUF6533"/>
</dbReference>
<evidence type="ECO:0000313" key="4">
    <source>
        <dbReference type="Proteomes" id="UP001203297"/>
    </source>
</evidence>